<sequence length="576" mass="64788">MSKHPTVPGIDLKVIRDLLKSHRKTNSRLLLATAIDHMKCPAEDADAFLRELATAGYLDWVGDQPRGKDWDLTDHALRLVADDLGPRITRDAVDSIIATVIDRARTINADATRIARVSELRLFGSALDITRENYGDVDIEANIVIRTSPRDEVALAHAKIAAEVPRSWRNDFFRNLRAEENYDRRNVRTALSRGIKGLSLSENTTEMLGCEYRRIYRFDPDSSEELVPDSAVTPRTTPTPKTADETADARIPARTIIRPLGLATPDEALPSDDIQLSMSDLAYDEATTWLGLTGRDGAYAPLDTNPEPSRRFAGARYLFDEWRDPNLTGLELFQRTLDWASLYDLPISRVDRYFKLRTYRSTRIANFHALRVKRVADRIEAYLVLREREALWDELGGSSHITPRMVAAHHALAVAFGRMLDETRLSGQDNFEAEFDLTAQRSNSYPAMPNLSVTSRNLLRALSRVILPDQVLTEARKRKHEYDPYLPVDREVEIQAYVNGDTGDPMSSISTTIGAEWWDQKPVGVDEHGFEIYELLPGEEDLLDVCDVGSERLEEAVAAIPGCLLLSIRHAAPVSE</sequence>
<accession>A0ABS4R5T5</accession>
<dbReference type="RefSeq" id="WP_209604024.1">
    <property type="nucleotide sequence ID" value="NZ_JAGILA010000006.1"/>
</dbReference>
<keyword evidence="3" id="KW-1185">Reference proteome</keyword>
<evidence type="ECO:0000313" key="3">
    <source>
        <dbReference type="Proteomes" id="UP000730739"/>
    </source>
</evidence>
<name>A0ABS4R5T5_9HYPH</name>
<dbReference type="Proteomes" id="UP000730739">
    <property type="component" value="Unassembled WGS sequence"/>
</dbReference>
<dbReference type="EMBL" id="JAGILA010000006">
    <property type="protein sequence ID" value="MBP2237675.1"/>
    <property type="molecule type" value="Genomic_DNA"/>
</dbReference>
<protein>
    <submittedName>
        <fullName evidence="2">Uncharacterized protein</fullName>
    </submittedName>
</protein>
<comment type="caution">
    <text evidence="2">The sequence shown here is derived from an EMBL/GenBank/DDBJ whole genome shotgun (WGS) entry which is preliminary data.</text>
</comment>
<gene>
    <name evidence="2" type="ORF">J2Z31_004198</name>
</gene>
<proteinExistence type="predicted"/>
<evidence type="ECO:0000313" key="2">
    <source>
        <dbReference type="EMBL" id="MBP2237675.1"/>
    </source>
</evidence>
<reference evidence="2 3" key="1">
    <citation type="submission" date="2021-03" db="EMBL/GenBank/DDBJ databases">
        <title>Genomic Encyclopedia of Type Strains, Phase IV (KMG-IV): sequencing the most valuable type-strain genomes for metagenomic binning, comparative biology and taxonomic classification.</title>
        <authorList>
            <person name="Goeker M."/>
        </authorList>
    </citation>
    <scope>NUCLEOTIDE SEQUENCE [LARGE SCALE GENOMIC DNA]</scope>
    <source>
        <strain evidence="2 3">DSM 13372</strain>
    </source>
</reference>
<feature type="region of interest" description="Disordered" evidence="1">
    <location>
        <begin position="223"/>
        <end position="246"/>
    </location>
</feature>
<evidence type="ECO:0000256" key="1">
    <source>
        <dbReference type="SAM" id="MobiDB-lite"/>
    </source>
</evidence>
<organism evidence="2 3">
    <name type="scientific">Sinorhizobium kostiense</name>
    <dbReference type="NCBI Taxonomy" id="76747"/>
    <lineage>
        <taxon>Bacteria</taxon>
        <taxon>Pseudomonadati</taxon>
        <taxon>Pseudomonadota</taxon>
        <taxon>Alphaproteobacteria</taxon>
        <taxon>Hyphomicrobiales</taxon>
        <taxon>Rhizobiaceae</taxon>
        <taxon>Sinorhizobium/Ensifer group</taxon>
        <taxon>Sinorhizobium</taxon>
    </lineage>
</organism>